<dbReference type="OrthoDB" id="8689049at2"/>
<protein>
    <submittedName>
        <fullName evidence="1">Uncharacterized protein</fullName>
    </submittedName>
</protein>
<accession>A0A0M7DZ43</accession>
<dbReference type="GeneID" id="29368824"/>
<gene>
    <name evidence="1" type="ORF">DF183_02655</name>
</gene>
<sequence>MHVFYLSKQDIDKLLPLVQAALHAGQSGQVGFTDQELALRAALEGLLDPKLSELLAGARVDPGRSAVGLADEDYRENLLALETRDRAYLIDQLMDSYARLPGFFDCLEF</sequence>
<evidence type="ECO:0000313" key="2">
    <source>
        <dbReference type="Proteomes" id="UP000245216"/>
    </source>
</evidence>
<dbReference type="Proteomes" id="UP000245216">
    <property type="component" value="Unassembled WGS sequence"/>
</dbReference>
<name>A0A0M7DZ43_ALCFA</name>
<reference evidence="1 2" key="2">
    <citation type="submission" date="2018-05" db="EMBL/GenBank/DDBJ databases">
        <authorList>
            <person name="Lanie J.A."/>
            <person name="Ng W.-L."/>
            <person name="Kazmierczak K.M."/>
            <person name="Andrzejewski T.M."/>
            <person name="Davidsen T.M."/>
            <person name="Wayne K.J."/>
            <person name="Tettelin H."/>
            <person name="Glass J.I."/>
            <person name="Rusch D."/>
            <person name="Podicherti R."/>
            <person name="Tsui H.-C.T."/>
            <person name="Winkler M.E."/>
        </authorList>
    </citation>
    <scope>NUCLEOTIDE SEQUENCE [LARGE SCALE GENOMIC DNA]</scope>
    <source>
        <strain evidence="1 2">YBY</strain>
    </source>
</reference>
<evidence type="ECO:0000313" key="1">
    <source>
        <dbReference type="EMBL" id="PWE15650.1"/>
    </source>
</evidence>
<dbReference type="AlphaFoldDB" id="A0A0M7DZ43"/>
<organism evidence="1 2">
    <name type="scientific">Alcaligenes faecalis</name>
    <dbReference type="NCBI Taxonomy" id="511"/>
    <lineage>
        <taxon>Bacteria</taxon>
        <taxon>Pseudomonadati</taxon>
        <taxon>Pseudomonadota</taxon>
        <taxon>Betaproteobacteria</taxon>
        <taxon>Burkholderiales</taxon>
        <taxon>Alcaligenaceae</taxon>
        <taxon>Alcaligenes</taxon>
    </lineage>
</organism>
<proteinExistence type="predicted"/>
<dbReference type="KEGG" id="afa:UZ73_02445"/>
<reference evidence="1 2" key="1">
    <citation type="submission" date="2018-05" db="EMBL/GenBank/DDBJ databases">
        <title>Genome Sequence of an Efficient Indole-Degrading Bacterium, Alcaligenes sp.YBY.</title>
        <authorList>
            <person name="Yang B."/>
        </authorList>
    </citation>
    <scope>NUCLEOTIDE SEQUENCE [LARGE SCALE GENOMIC DNA]</scope>
    <source>
        <strain evidence="1 2">YBY</strain>
    </source>
</reference>
<dbReference type="RefSeq" id="WP_042481761.1">
    <property type="nucleotide sequence ID" value="NZ_CP013119.1"/>
</dbReference>
<comment type="caution">
    <text evidence="1">The sequence shown here is derived from an EMBL/GenBank/DDBJ whole genome shotgun (WGS) entry which is preliminary data.</text>
</comment>
<accession>A0A0S2JMV1</accession>
<dbReference type="EMBL" id="QEXO01000001">
    <property type="protein sequence ID" value="PWE15650.1"/>
    <property type="molecule type" value="Genomic_DNA"/>
</dbReference>